<evidence type="ECO:0000256" key="3">
    <source>
        <dbReference type="ARBA" id="ARBA00023014"/>
    </source>
</evidence>
<dbReference type="SFLD" id="SFLDS00029">
    <property type="entry name" value="Radical_SAM"/>
    <property type="match status" value="1"/>
</dbReference>
<keyword evidence="1" id="KW-0479">Metal-binding</keyword>
<dbReference type="Pfam" id="PF04055">
    <property type="entry name" value="Radical_SAM"/>
    <property type="match status" value="1"/>
</dbReference>
<dbReference type="GO" id="GO:0003824">
    <property type="term" value="F:catalytic activity"/>
    <property type="evidence" value="ECO:0007669"/>
    <property type="project" value="InterPro"/>
</dbReference>
<proteinExistence type="predicted"/>
<dbReference type="SFLD" id="SFLDG01084">
    <property type="entry name" value="Uncharacterised_Radical_SAM_Su"/>
    <property type="match status" value="1"/>
</dbReference>
<dbReference type="Gene3D" id="3.80.30.30">
    <property type="match status" value="1"/>
</dbReference>
<evidence type="ECO:0000313" key="6">
    <source>
        <dbReference type="Proteomes" id="UP000092714"/>
    </source>
</evidence>
<dbReference type="SMART" id="SM00729">
    <property type="entry name" value="Elp3"/>
    <property type="match status" value="1"/>
</dbReference>
<dbReference type="RefSeq" id="WP_049177891.1">
    <property type="nucleotide sequence ID" value="NZ_CABHIH010000001.1"/>
</dbReference>
<comment type="caution">
    <text evidence="5">The sequence shown here is derived from an EMBL/GenBank/DDBJ whole genome shotgun (WGS) entry which is preliminary data.</text>
</comment>
<keyword evidence="3" id="KW-0411">Iron-sulfur</keyword>
<name>A0A174VRW8_9CLOT</name>
<dbReference type="eggNOG" id="COG1533">
    <property type="taxonomic scope" value="Bacteria"/>
</dbReference>
<organism evidence="5 6">
    <name type="scientific">Clostridium paraputrificum</name>
    <dbReference type="NCBI Taxonomy" id="29363"/>
    <lineage>
        <taxon>Bacteria</taxon>
        <taxon>Bacillati</taxon>
        <taxon>Bacillota</taxon>
        <taxon>Clostridia</taxon>
        <taxon>Eubacteriales</taxon>
        <taxon>Clostridiaceae</taxon>
        <taxon>Clostridium</taxon>
    </lineage>
</organism>
<dbReference type="PANTHER" id="PTHR43432">
    <property type="entry name" value="SLR0285 PROTEIN"/>
    <property type="match status" value="1"/>
</dbReference>
<dbReference type="PROSITE" id="PS51918">
    <property type="entry name" value="RADICAL_SAM"/>
    <property type="match status" value="1"/>
</dbReference>
<sequence>MYYIDAKQILSGYAENNRWFGLNYNMNLYKGCSHGCIYCDSRSECYGVKNFDSVRAKRNALDILNKELKSKRKKGVIGIGAMSDTYNPFERKLNLTRGALELINRYGFGISIATKSDLILRDIDILKKISNHSPVLIKITITTFHDSLCRKIEPNVVPSSNRFEAIRKLTSEGIFTGILLMPVLPFINDNEENIRSIVRKAKECGAKFIFAYGMGLTLRGNQREYYYEKLSKLFPNEFLVKKYMNIYGEKYECSSLEHRKLWDIFKNECERCGILYKMNDIINAYRKNYEETQISLF</sequence>
<dbReference type="PANTHER" id="PTHR43432:SF5">
    <property type="entry name" value="ELP3_MIAA_NIFB-LIKE RADICAL SAM CORE DOMAIN-CONTAINING PROTEIN"/>
    <property type="match status" value="1"/>
</dbReference>
<protein>
    <submittedName>
        <fullName evidence="5">Radical SAM protein</fullName>
    </submittedName>
</protein>
<dbReference type="EMBL" id="MAPZ01000033">
    <property type="protein sequence ID" value="OBY09455.1"/>
    <property type="molecule type" value="Genomic_DNA"/>
</dbReference>
<evidence type="ECO:0000256" key="1">
    <source>
        <dbReference type="ARBA" id="ARBA00022723"/>
    </source>
</evidence>
<reference evidence="5 6" key="1">
    <citation type="submission" date="2016-06" db="EMBL/GenBank/DDBJ databases">
        <authorList>
            <person name="Kjaerup R.B."/>
            <person name="Dalgaard T.S."/>
            <person name="Juul-Madsen H.R."/>
        </authorList>
    </citation>
    <scope>NUCLEOTIDE SEQUENCE [LARGE SCALE GENOMIC DNA]</scope>
    <source>
        <strain evidence="5 6">373-A1</strain>
    </source>
</reference>
<dbReference type="GO" id="GO:0051536">
    <property type="term" value="F:iron-sulfur cluster binding"/>
    <property type="evidence" value="ECO:0007669"/>
    <property type="project" value="UniProtKB-KW"/>
</dbReference>
<dbReference type="SUPFAM" id="SSF102114">
    <property type="entry name" value="Radical SAM enzymes"/>
    <property type="match status" value="1"/>
</dbReference>
<accession>A0A174VRW8</accession>
<dbReference type="InterPro" id="IPR006638">
    <property type="entry name" value="Elp3/MiaA/NifB-like_rSAM"/>
</dbReference>
<evidence type="ECO:0000259" key="4">
    <source>
        <dbReference type="PROSITE" id="PS51918"/>
    </source>
</evidence>
<keyword evidence="6" id="KW-1185">Reference proteome</keyword>
<dbReference type="Proteomes" id="UP000092714">
    <property type="component" value="Unassembled WGS sequence"/>
</dbReference>
<gene>
    <name evidence="5" type="ORF">CP373A1_16150</name>
</gene>
<evidence type="ECO:0000256" key="2">
    <source>
        <dbReference type="ARBA" id="ARBA00023004"/>
    </source>
</evidence>
<dbReference type="InterPro" id="IPR058240">
    <property type="entry name" value="rSAM_sf"/>
</dbReference>
<dbReference type="CDD" id="cd01335">
    <property type="entry name" value="Radical_SAM"/>
    <property type="match status" value="1"/>
</dbReference>
<dbReference type="AlphaFoldDB" id="A0A174VRW8"/>
<keyword evidence="2" id="KW-0408">Iron</keyword>
<dbReference type="OrthoDB" id="9785699at2"/>
<dbReference type="InterPro" id="IPR007197">
    <property type="entry name" value="rSAM"/>
</dbReference>
<dbReference type="GO" id="GO:0046872">
    <property type="term" value="F:metal ion binding"/>
    <property type="evidence" value="ECO:0007669"/>
    <property type="project" value="UniProtKB-KW"/>
</dbReference>
<dbReference type="InterPro" id="IPR040086">
    <property type="entry name" value="MJ0683-like"/>
</dbReference>
<feature type="domain" description="Radical SAM core" evidence="4">
    <location>
        <begin position="18"/>
        <end position="249"/>
    </location>
</feature>
<evidence type="ECO:0000313" key="5">
    <source>
        <dbReference type="EMBL" id="OBY09455.1"/>
    </source>
</evidence>